<dbReference type="GO" id="GO:0050660">
    <property type="term" value="F:flavin adenine dinucleotide binding"/>
    <property type="evidence" value="ECO:0007669"/>
    <property type="project" value="InterPro"/>
</dbReference>
<evidence type="ECO:0000256" key="4">
    <source>
        <dbReference type="ARBA" id="ARBA00016961"/>
    </source>
</evidence>
<sequence>MASKYDLIVVGSGPGGYVAAIRASQLGMKVGVVEKAELGGICLNWGCIPTKALLKSAQVFEYIQHAKDYGINVSDASADFGAVVARSRGVAQGMSKGIQFLFRKNKIDHIAGYGKLKAPGQLEVTSEDGKAEIYEAAHIILATGARSRELPNLPIDGKKIIGYRQAMVLEQAPKKMVVVGSGAIGIEFAYFYNAMGTEVTVVEYLPNIVPIEDEEVSKQLEKSFKKAGVTIMTNSEVLSVDTSGEGCVVKIKTAKGEETVEADIVLSAVGIQTNLENLGLEELGVAVERGRVITDDFYRTNVPGVYAIGDIVKGPALAHVASAEGIICVEAITGHNPEPLDYKNIPGCTYCIPEIASVGYTEKECRELGREIKVGKFPFSASGKASASGAKDGFVKVIFDAKYGEFLGAHMIGAGVTDMIAEVVVARKLETTGHEIIKAVHPHPTMSEAVMEAAAAAYGEVIHL</sequence>
<evidence type="ECO:0000256" key="12">
    <source>
        <dbReference type="ARBA" id="ARBA00049187"/>
    </source>
</evidence>
<organism evidence="19 20">
    <name type="scientific">Rufibacter latericius</name>
    <dbReference type="NCBI Taxonomy" id="2487040"/>
    <lineage>
        <taxon>Bacteria</taxon>
        <taxon>Pseudomonadati</taxon>
        <taxon>Bacteroidota</taxon>
        <taxon>Cytophagia</taxon>
        <taxon>Cytophagales</taxon>
        <taxon>Hymenobacteraceae</taxon>
        <taxon>Rufibacter</taxon>
    </lineage>
</organism>
<feature type="active site" description="Proton acceptor" evidence="13">
    <location>
        <position position="443"/>
    </location>
</feature>
<evidence type="ECO:0000256" key="7">
    <source>
        <dbReference type="ARBA" id="ARBA00022827"/>
    </source>
</evidence>
<keyword evidence="20" id="KW-1185">Reference proteome</keyword>
<feature type="binding site" evidence="14">
    <location>
        <position position="114"/>
    </location>
    <ligand>
        <name>FAD</name>
        <dbReference type="ChEBI" id="CHEBI:57692"/>
    </ligand>
</feature>
<dbReference type="InterPro" id="IPR001100">
    <property type="entry name" value="Pyr_nuc-diS_OxRdtase"/>
</dbReference>
<dbReference type="SUPFAM" id="SSF51905">
    <property type="entry name" value="FAD/NAD(P)-binding domain"/>
    <property type="match status" value="1"/>
</dbReference>
<dbReference type="InterPro" id="IPR016156">
    <property type="entry name" value="FAD/NAD-linked_Rdtase_dimer_sf"/>
</dbReference>
<dbReference type="FunFam" id="3.30.390.30:FF:000001">
    <property type="entry name" value="Dihydrolipoyl dehydrogenase"/>
    <property type="match status" value="1"/>
</dbReference>
<proteinExistence type="inferred from homology"/>
<dbReference type="Pfam" id="PF02852">
    <property type="entry name" value="Pyr_redox_dim"/>
    <property type="match status" value="1"/>
</dbReference>
<dbReference type="InterPro" id="IPR036188">
    <property type="entry name" value="FAD/NAD-bd_sf"/>
</dbReference>
<gene>
    <name evidence="19" type="primary">lpdA</name>
    <name evidence="19" type="ORF">EFB08_12425</name>
</gene>
<dbReference type="Pfam" id="PF07992">
    <property type="entry name" value="Pyr_redox_2"/>
    <property type="match status" value="1"/>
</dbReference>
<evidence type="ECO:0000313" key="19">
    <source>
        <dbReference type="EMBL" id="RNI25659.1"/>
    </source>
</evidence>
<dbReference type="InterPro" id="IPR004099">
    <property type="entry name" value="Pyr_nucl-diS_OxRdtase_dimer"/>
</dbReference>
<dbReference type="OrthoDB" id="9800167at2"/>
<comment type="subcellular location">
    <subcellularLocation>
        <location evidence="1">Cytoplasm</location>
    </subcellularLocation>
</comment>
<dbReference type="InterPro" id="IPR006258">
    <property type="entry name" value="Lipoamide_DH"/>
</dbReference>
<keyword evidence="9 14" id="KW-0520">NAD</keyword>
<dbReference type="InterPro" id="IPR023753">
    <property type="entry name" value="FAD/NAD-binding_dom"/>
</dbReference>
<feature type="binding site" evidence="14">
    <location>
        <position position="310"/>
    </location>
    <ligand>
        <name>FAD</name>
        <dbReference type="ChEBI" id="CHEBI:57692"/>
    </ligand>
</feature>
<feature type="binding site" evidence="14">
    <location>
        <position position="51"/>
    </location>
    <ligand>
        <name>FAD</name>
        <dbReference type="ChEBI" id="CHEBI:57692"/>
    </ligand>
</feature>
<dbReference type="InterPro" id="IPR050151">
    <property type="entry name" value="Class-I_Pyr_Nuc-Dis_Oxidored"/>
</dbReference>
<comment type="similarity">
    <text evidence="2 16">Belongs to the class-I pyridine nucleotide-disulfide oxidoreductase family.</text>
</comment>
<comment type="miscellaneous">
    <text evidence="16">The active site is a redox-active disulfide bond.</text>
</comment>
<dbReference type="EC" id="1.8.1.4" evidence="3 16"/>
<evidence type="ECO:0000256" key="6">
    <source>
        <dbReference type="ARBA" id="ARBA00022630"/>
    </source>
</evidence>
<evidence type="ECO:0000256" key="16">
    <source>
        <dbReference type="RuleBase" id="RU003692"/>
    </source>
</evidence>
<keyword evidence="6 16" id="KW-0285">Flavoprotein</keyword>
<accession>A0A3M9MJC6</accession>
<evidence type="ECO:0000256" key="2">
    <source>
        <dbReference type="ARBA" id="ARBA00007532"/>
    </source>
</evidence>
<dbReference type="PANTHER" id="PTHR22912">
    <property type="entry name" value="DISULFIDE OXIDOREDUCTASE"/>
    <property type="match status" value="1"/>
</dbReference>
<dbReference type="NCBIfam" id="TIGR01350">
    <property type="entry name" value="lipoamide_DH"/>
    <property type="match status" value="1"/>
</dbReference>
<dbReference type="RefSeq" id="WP_123127288.1">
    <property type="nucleotide sequence ID" value="NZ_RJJD01000008.1"/>
</dbReference>
<name>A0A3M9MJC6_9BACT</name>
<feature type="disulfide bond" description="Redox-active" evidence="15">
    <location>
        <begin position="42"/>
        <end position="47"/>
    </location>
</feature>
<keyword evidence="7 14" id="KW-0274">FAD</keyword>
<evidence type="ECO:0000256" key="15">
    <source>
        <dbReference type="PIRSR" id="PIRSR000350-4"/>
    </source>
</evidence>
<dbReference type="GO" id="GO:0006103">
    <property type="term" value="P:2-oxoglutarate metabolic process"/>
    <property type="evidence" value="ECO:0007669"/>
    <property type="project" value="TreeGrafter"/>
</dbReference>
<keyword evidence="8 16" id="KW-0560">Oxidoreductase</keyword>
<evidence type="ECO:0000259" key="18">
    <source>
        <dbReference type="Pfam" id="PF07992"/>
    </source>
</evidence>
<protein>
    <recommendedName>
        <fullName evidence="4 16">Dihydrolipoyl dehydrogenase</fullName>
        <ecNumber evidence="3 16">1.8.1.4</ecNumber>
    </recommendedName>
</protein>
<keyword evidence="10" id="KW-1015">Disulfide bond</keyword>
<evidence type="ECO:0000256" key="9">
    <source>
        <dbReference type="ARBA" id="ARBA00023027"/>
    </source>
</evidence>
<keyword evidence="11 16" id="KW-0676">Redox-active center</keyword>
<dbReference type="PIRSF" id="PIRSF000350">
    <property type="entry name" value="Mercury_reductase_MerA"/>
    <property type="match status" value="1"/>
</dbReference>
<evidence type="ECO:0000256" key="14">
    <source>
        <dbReference type="PIRSR" id="PIRSR000350-3"/>
    </source>
</evidence>
<feature type="binding site" evidence="14">
    <location>
        <begin position="180"/>
        <end position="187"/>
    </location>
    <ligand>
        <name>NAD(+)</name>
        <dbReference type="ChEBI" id="CHEBI:57540"/>
    </ligand>
</feature>
<evidence type="ECO:0000313" key="20">
    <source>
        <dbReference type="Proteomes" id="UP000272117"/>
    </source>
</evidence>
<dbReference type="GO" id="GO:0004148">
    <property type="term" value="F:dihydrolipoyl dehydrogenase (NADH) activity"/>
    <property type="evidence" value="ECO:0007669"/>
    <property type="project" value="UniProtKB-EC"/>
</dbReference>
<comment type="cofactor">
    <cofactor evidence="14 16">
        <name>FAD</name>
        <dbReference type="ChEBI" id="CHEBI:57692"/>
    </cofactor>
    <text evidence="14 16">Binds 1 FAD per subunit.</text>
</comment>
<dbReference type="InterPro" id="IPR012999">
    <property type="entry name" value="Pyr_OxRdtase_I_AS"/>
</dbReference>
<evidence type="ECO:0000256" key="3">
    <source>
        <dbReference type="ARBA" id="ARBA00012608"/>
    </source>
</evidence>
<dbReference type="PROSITE" id="PS00076">
    <property type="entry name" value="PYRIDINE_REDOX_1"/>
    <property type="match status" value="1"/>
</dbReference>
<dbReference type="Gene3D" id="3.50.50.60">
    <property type="entry name" value="FAD/NAD(P)-binding domain"/>
    <property type="match status" value="2"/>
</dbReference>
<evidence type="ECO:0000256" key="1">
    <source>
        <dbReference type="ARBA" id="ARBA00004496"/>
    </source>
</evidence>
<feature type="domain" description="Pyridine nucleotide-disulphide oxidoreductase dimerisation" evidence="17">
    <location>
        <begin position="345"/>
        <end position="454"/>
    </location>
</feature>
<feature type="binding site" evidence="14">
    <location>
        <position position="203"/>
    </location>
    <ligand>
        <name>NAD(+)</name>
        <dbReference type="ChEBI" id="CHEBI:57540"/>
    </ligand>
</feature>
<comment type="caution">
    <text evidence="19">The sequence shown here is derived from an EMBL/GenBank/DDBJ whole genome shotgun (WGS) entry which is preliminary data.</text>
</comment>
<evidence type="ECO:0000256" key="8">
    <source>
        <dbReference type="ARBA" id="ARBA00023002"/>
    </source>
</evidence>
<evidence type="ECO:0000259" key="17">
    <source>
        <dbReference type="Pfam" id="PF02852"/>
    </source>
</evidence>
<dbReference type="GO" id="GO:0005737">
    <property type="term" value="C:cytoplasm"/>
    <property type="evidence" value="ECO:0007669"/>
    <property type="project" value="UniProtKB-SubCell"/>
</dbReference>
<keyword evidence="14" id="KW-0547">Nucleotide-binding</keyword>
<dbReference type="Gene3D" id="3.30.390.30">
    <property type="match status" value="1"/>
</dbReference>
<dbReference type="PANTHER" id="PTHR22912:SF217">
    <property type="entry name" value="DIHYDROLIPOYL DEHYDROGENASE"/>
    <property type="match status" value="1"/>
</dbReference>
<dbReference type="PRINTS" id="PR00411">
    <property type="entry name" value="PNDRDTASEI"/>
</dbReference>
<feature type="domain" description="FAD/NAD(P)-binding" evidence="18">
    <location>
        <begin position="5"/>
        <end position="325"/>
    </location>
</feature>
<feature type="binding site" evidence="14">
    <location>
        <position position="270"/>
    </location>
    <ligand>
        <name>NAD(+)</name>
        <dbReference type="ChEBI" id="CHEBI:57540"/>
    </ligand>
</feature>
<dbReference type="Proteomes" id="UP000272117">
    <property type="component" value="Unassembled WGS sequence"/>
</dbReference>
<dbReference type="SUPFAM" id="SSF55424">
    <property type="entry name" value="FAD/NAD-linked reductases, dimerisation (C-terminal) domain"/>
    <property type="match status" value="1"/>
</dbReference>
<reference evidence="19 20" key="1">
    <citation type="submission" date="2018-11" db="EMBL/GenBank/DDBJ databases">
        <title>Rufibacter latericius sp. nov., isolated from water in Baiyang Lake.</title>
        <authorList>
            <person name="Yang Y."/>
        </authorList>
    </citation>
    <scope>NUCLEOTIDE SEQUENCE [LARGE SCALE GENOMIC DNA]</scope>
    <source>
        <strain evidence="19 20">R-22-1c-1</strain>
    </source>
</reference>
<comment type="catalytic activity">
    <reaction evidence="12 16">
        <text>N(6)-[(R)-dihydrolipoyl]-L-lysyl-[protein] + NAD(+) = N(6)-[(R)-lipoyl]-L-lysyl-[protein] + NADH + H(+)</text>
        <dbReference type="Rhea" id="RHEA:15045"/>
        <dbReference type="Rhea" id="RHEA-COMP:10474"/>
        <dbReference type="Rhea" id="RHEA-COMP:10475"/>
        <dbReference type="ChEBI" id="CHEBI:15378"/>
        <dbReference type="ChEBI" id="CHEBI:57540"/>
        <dbReference type="ChEBI" id="CHEBI:57945"/>
        <dbReference type="ChEBI" id="CHEBI:83099"/>
        <dbReference type="ChEBI" id="CHEBI:83100"/>
        <dbReference type="EC" id="1.8.1.4"/>
    </reaction>
</comment>
<evidence type="ECO:0000256" key="11">
    <source>
        <dbReference type="ARBA" id="ARBA00023284"/>
    </source>
</evidence>
<dbReference type="PRINTS" id="PR00368">
    <property type="entry name" value="FADPNR"/>
</dbReference>
<evidence type="ECO:0000256" key="13">
    <source>
        <dbReference type="PIRSR" id="PIRSR000350-2"/>
    </source>
</evidence>
<dbReference type="EMBL" id="RJJD01000008">
    <property type="protein sequence ID" value="RNI25659.1"/>
    <property type="molecule type" value="Genomic_DNA"/>
</dbReference>
<evidence type="ECO:0000256" key="5">
    <source>
        <dbReference type="ARBA" id="ARBA00022490"/>
    </source>
</evidence>
<keyword evidence="5" id="KW-0963">Cytoplasm</keyword>
<dbReference type="AlphaFoldDB" id="A0A3M9MJC6"/>
<evidence type="ECO:0000256" key="10">
    <source>
        <dbReference type="ARBA" id="ARBA00023157"/>
    </source>
</evidence>